<keyword evidence="2" id="KW-0238">DNA-binding</keyword>
<dbReference type="InterPro" id="IPR044925">
    <property type="entry name" value="His-Me_finger_sf"/>
</dbReference>
<feature type="domain" description="AP2/ERF" evidence="4">
    <location>
        <begin position="98"/>
        <end position="152"/>
    </location>
</feature>
<protein>
    <recommendedName>
        <fullName evidence="4">AP2/ERF domain-containing protein</fullName>
    </recommendedName>
</protein>
<comment type="caution">
    <text evidence="5">The sequence shown here is derived from an EMBL/GenBank/DDBJ whole genome shotgun (WGS) entry which is preliminary data.</text>
</comment>
<dbReference type="Pfam" id="PF00847">
    <property type="entry name" value="AP2"/>
    <property type="match status" value="1"/>
</dbReference>
<dbReference type="Gene3D" id="3.90.75.20">
    <property type="match status" value="1"/>
</dbReference>
<dbReference type="InterPro" id="IPR016177">
    <property type="entry name" value="DNA-bd_dom_sf"/>
</dbReference>
<evidence type="ECO:0000259" key="4">
    <source>
        <dbReference type="PROSITE" id="PS51032"/>
    </source>
</evidence>
<dbReference type="SUPFAM" id="SSF54171">
    <property type="entry name" value="DNA-binding domain"/>
    <property type="match status" value="1"/>
</dbReference>
<name>A0A0F8XIS9_9ZZZZ</name>
<evidence type="ECO:0000256" key="1">
    <source>
        <dbReference type="ARBA" id="ARBA00023015"/>
    </source>
</evidence>
<keyword evidence="1" id="KW-0805">Transcription regulation</keyword>
<dbReference type="InterPro" id="IPR003615">
    <property type="entry name" value="HNH_nuc"/>
</dbReference>
<gene>
    <name evidence="5" type="ORF">LCGC14_2938350</name>
</gene>
<dbReference type="AlphaFoldDB" id="A0A0F8XIS9"/>
<accession>A0A0F8XIS9</accession>
<dbReference type="PROSITE" id="PS51032">
    <property type="entry name" value="AP2_ERF"/>
    <property type="match status" value="1"/>
</dbReference>
<dbReference type="GO" id="GO:0003700">
    <property type="term" value="F:DNA-binding transcription factor activity"/>
    <property type="evidence" value="ECO:0007669"/>
    <property type="project" value="InterPro"/>
</dbReference>
<dbReference type="InterPro" id="IPR036955">
    <property type="entry name" value="AP2/ERF_dom_sf"/>
</dbReference>
<dbReference type="InterPro" id="IPR001471">
    <property type="entry name" value="AP2/ERF_dom"/>
</dbReference>
<evidence type="ECO:0000313" key="5">
    <source>
        <dbReference type="EMBL" id="KKK69007.1"/>
    </source>
</evidence>
<dbReference type="SUPFAM" id="SSF54060">
    <property type="entry name" value="His-Me finger endonucleases"/>
    <property type="match status" value="1"/>
</dbReference>
<reference evidence="5" key="1">
    <citation type="journal article" date="2015" name="Nature">
        <title>Complex archaea that bridge the gap between prokaryotes and eukaryotes.</title>
        <authorList>
            <person name="Spang A."/>
            <person name="Saw J.H."/>
            <person name="Jorgensen S.L."/>
            <person name="Zaremba-Niedzwiedzka K."/>
            <person name="Martijn J."/>
            <person name="Lind A.E."/>
            <person name="van Eijk R."/>
            <person name="Schleper C."/>
            <person name="Guy L."/>
            <person name="Ettema T.J."/>
        </authorList>
    </citation>
    <scope>NUCLEOTIDE SEQUENCE</scope>
</reference>
<dbReference type="EMBL" id="LAZR01058865">
    <property type="protein sequence ID" value="KKK69007.1"/>
    <property type="molecule type" value="Genomic_DNA"/>
</dbReference>
<evidence type="ECO:0000256" key="2">
    <source>
        <dbReference type="ARBA" id="ARBA00023125"/>
    </source>
</evidence>
<dbReference type="Gene3D" id="3.30.730.10">
    <property type="entry name" value="AP2/ERF domain"/>
    <property type="match status" value="1"/>
</dbReference>
<dbReference type="SMART" id="SM00380">
    <property type="entry name" value="AP2"/>
    <property type="match status" value="1"/>
</dbReference>
<sequence length="153" mass="17839">MRMISLAKEQFAIVDTDNFVWLNQYHWSLVPKKSGGFYAQCWHKGKLIYMHRMILNVPKGLETDHINHNCLDNRRSNLRICTKSQNQHNRRPHGKTSKYKGVAWHSKKWVAHIASNGKSYYLGLFGAETEAAKAYNKAAKKYYGEYAYLNKIT</sequence>
<dbReference type="GO" id="GO:0003677">
    <property type="term" value="F:DNA binding"/>
    <property type="evidence" value="ECO:0007669"/>
    <property type="project" value="UniProtKB-KW"/>
</dbReference>
<keyword evidence="3" id="KW-0804">Transcription</keyword>
<organism evidence="5">
    <name type="scientific">marine sediment metagenome</name>
    <dbReference type="NCBI Taxonomy" id="412755"/>
    <lineage>
        <taxon>unclassified sequences</taxon>
        <taxon>metagenomes</taxon>
        <taxon>ecological metagenomes</taxon>
    </lineage>
</organism>
<dbReference type="Pfam" id="PF13392">
    <property type="entry name" value="HNH_3"/>
    <property type="match status" value="1"/>
</dbReference>
<evidence type="ECO:0000256" key="3">
    <source>
        <dbReference type="ARBA" id="ARBA00023163"/>
    </source>
</evidence>
<proteinExistence type="predicted"/>